<dbReference type="EMBL" id="AE016825">
    <property type="protein sequence ID" value="AAQ59396.1"/>
    <property type="molecule type" value="Genomic_DNA"/>
</dbReference>
<dbReference type="AlphaFoldDB" id="Q7NXA6"/>
<keyword evidence="2" id="KW-1185">Reference proteome</keyword>
<organism evidence="1 2">
    <name type="scientific">Chromobacterium violaceum (strain ATCC 12472 / DSM 30191 / JCM 1249 / CCUG 213 / NBRC 12614 / NCIMB 9131 / NCTC 9757 / MK)</name>
    <dbReference type="NCBI Taxonomy" id="243365"/>
    <lineage>
        <taxon>Bacteria</taxon>
        <taxon>Pseudomonadati</taxon>
        <taxon>Pseudomonadota</taxon>
        <taxon>Betaproteobacteria</taxon>
        <taxon>Neisseriales</taxon>
        <taxon>Chromobacteriaceae</taxon>
        <taxon>Chromobacterium</taxon>
    </lineage>
</organism>
<dbReference type="HOGENOM" id="CLU_2841854_0_0_4"/>
<protein>
    <submittedName>
        <fullName evidence="1">Uncharacterized protein</fullName>
    </submittedName>
</protein>
<dbReference type="Proteomes" id="UP000001424">
    <property type="component" value="Chromosome"/>
</dbReference>
<dbReference type="KEGG" id="cvi:CV_1721"/>
<name>Q7NXA6_CHRVO</name>
<evidence type="ECO:0000313" key="1">
    <source>
        <dbReference type="EMBL" id="AAQ59396.1"/>
    </source>
</evidence>
<dbReference type="STRING" id="243365.CV_1721"/>
<proteinExistence type="predicted"/>
<sequence>MDPCLASWLNLFHVDDMVYRTPAGAGCRWRRMGGPSFWGICCPDGGCADAGAVAGSSSATGPSAW</sequence>
<accession>Q7NXA6</accession>
<evidence type="ECO:0000313" key="2">
    <source>
        <dbReference type="Proteomes" id="UP000001424"/>
    </source>
</evidence>
<reference evidence="1 2" key="1">
    <citation type="journal article" date="2003" name="Proc. Natl. Acad. Sci. U.S.A.">
        <title>The complete genome sequence of Chromobacterium violaceum reveals remarkable and exploitable bacterial adaptability.</title>
        <authorList>
            <person name="Vasconcelos A.T.R."/>
            <person name="de Almeida D.F."/>
            <person name="Almeida F.C."/>
            <person name="de Almeida L.G.P."/>
            <person name="de Almeida R."/>
            <person name="Goncalves J.A.A."/>
            <person name="Andrade E.M."/>
            <person name="Antonio R.V."/>
            <person name="Araripe J."/>
            <person name="de Araujo M.F.F."/>
            <person name="Filho S.A."/>
            <person name="Azevedo V."/>
            <person name="Batista A.J."/>
            <person name="Bataus L.A.M."/>
            <person name="Batista J.S."/>
            <person name="Belo A."/>
            <person name="vander Berg C."/>
            <person name="Blamey J."/>
            <person name="Bogo M."/>
            <person name="Bonato S."/>
            <person name="Bordignon J."/>
            <person name="Brito C.A."/>
            <person name="Brocchi M."/>
            <person name="Burity H.A."/>
            <person name="Camargo A.A."/>
            <person name="Cardoso D.D.P."/>
            <person name="Carneiro N.P."/>
            <person name="Carraro D.M."/>
            <person name="Carvalho C.M.B."/>
            <person name="Cascardo J.C.M."/>
            <person name="Cavada B.S."/>
            <person name="Chueire L.M.O."/>
            <person name="Pasa T.B.C."/>
            <person name="Duran N."/>
            <person name="Fagundes N."/>
            <person name="Falcao C.L."/>
            <person name="Fantinatti F."/>
            <person name="Farias I.P."/>
            <person name="Felipe M.S.S."/>
            <person name="Ferrari L.P."/>
            <person name="Ferro J.A."/>
            <person name="Ferro M.I.T."/>
            <person name="Franco G.R."/>
            <person name="Freitas N.S.A."/>
            <person name="Furlan L.R."/>
            <person name="Gazzinelli R.T."/>
            <person name="Gomes E.A."/>
            <person name="Goncalves P.R."/>
            <person name="Grangeiro T.B."/>
            <person name="Grattapaglia D."/>
            <person name="Grisard E.C."/>
            <person name="Guimaraes C.T."/>
            <person name="Hanna E.S."/>
            <person name="Hungria M."/>
            <person name="Jardim S.N."/>
            <person name="Laurino J."/>
            <person name="Leoi L.C.T."/>
            <person name="Fassarella L."/>
            <person name="Lima A."/>
            <person name="Loureiro M.F."/>
            <person name="Lyra M.C.P."/>
            <person name="Macedo M."/>
            <person name="Madeira H.M.F."/>
            <person name="Manfio G.P."/>
            <person name="Maranhao A.Q."/>
            <person name="Martins W.S."/>
            <person name="di Mauro S.M.Z."/>
            <person name="de Medeiros S.R.B."/>
            <person name="Meissner R.D.V."/>
            <person name="Menck C.F.M."/>
            <person name="Moreira M.A.M."/>
            <person name="Nascimento F.F."/>
            <person name="Nicolas M.F."/>
            <person name="Oliveira J.G."/>
            <person name="Oliveira S.C."/>
            <person name="Paixao R.F.C."/>
            <person name="Parente J.A."/>
            <person name="Pedrosa F.O."/>
            <person name="Pena S.J.D."/>
            <person name="Perreira J.O."/>
            <person name="Perreira M."/>
            <person name="Pinto L.S.R.C."/>
            <person name="Pinto L.S."/>
            <person name="Porto J.I.R."/>
            <person name="Potrich D.P."/>
            <person name="Neto C.E.R."/>
            <person name="Reis A.M.M."/>
            <person name="Rigo L.U."/>
            <person name="Rondinelli E."/>
            <person name="dos Santos E.B.P."/>
            <person name="Santos F.R."/>
            <person name="Schneider M.P.C."/>
            <person name="Seuanez H.N."/>
            <person name="Silva A.M.R."/>
            <person name="da Silva A.L.C."/>
            <person name="Silva D.W."/>
            <person name="Silva R."/>
            <person name="Simoes I.C."/>
            <person name="Simon D."/>
            <person name="Soares C.M.A."/>
            <person name="Soares R.B.A."/>
            <person name="Souza E.M."/>
            <person name="Souza K.R.L."/>
            <person name="Souza R.C."/>
            <person name="Steffens M.B.R."/>
            <person name="Steindel M."/>
            <person name="Teixeira S.R."/>
            <person name="Urmenyi T."/>
            <person name="Vettore A."/>
            <person name="Wassem R."/>
            <person name="Zaha A."/>
            <person name="Simpson A.J.G."/>
        </authorList>
    </citation>
    <scope>NUCLEOTIDE SEQUENCE [LARGE SCALE GENOMIC DNA]</scope>
    <source>
        <strain evidence="2">ATCC 12472 / DSM 30191 / JCM 1249 / NBRC 12614 / NCIMB 9131 / NCTC 9757</strain>
    </source>
</reference>
<gene>
    <name evidence="1" type="ordered locus">CV_1721</name>
</gene>